<dbReference type="Proteomes" id="UP001199054">
    <property type="component" value="Unassembled WGS sequence"/>
</dbReference>
<reference evidence="2 3" key="1">
    <citation type="submission" date="2021-10" db="EMBL/GenBank/DDBJ databases">
        <title>Streptomyces sp. strain SMC 277, a novel streptomycete isolated from soil.</title>
        <authorList>
            <person name="Chanama M."/>
        </authorList>
    </citation>
    <scope>NUCLEOTIDE SEQUENCE [LARGE SCALE GENOMIC DNA]</scope>
    <source>
        <strain evidence="2 3">SMC 277</strain>
    </source>
</reference>
<name>A0ABS8B570_9ACTN</name>
<evidence type="ECO:0000313" key="2">
    <source>
        <dbReference type="EMBL" id="MCB5179738.1"/>
    </source>
</evidence>
<dbReference type="EMBL" id="JAJAUY010000027">
    <property type="protein sequence ID" value="MCB5179738.1"/>
    <property type="molecule type" value="Genomic_DNA"/>
</dbReference>
<feature type="region of interest" description="Disordered" evidence="1">
    <location>
        <begin position="1"/>
        <end position="49"/>
    </location>
</feature>
<protein>
    <submittedName>
        <fullName evidence="2">Phage DNA packaging protein J</fullName>
    </submittedName>
</protein>
<keyword evidence="3" id="KW-1185">Reference proteome</keyword>
<evidence type="ECO:0000313" key="3">
    <source>
        <dbReference type="Proteomes" id="UP001199054"/>
    </source>
</evidence>
<comment type="caution">
    <text evidence="2">The sequence shown here is derived from an EMBL/GenBank/DDBJ whole genome shotgun (WGS) entry which is preliminary data.</text>
</comment>
<organism evidence="2 3">
    <name type="scientific">Streptomyces antimicrobicus</name>
    <dbReference type="NCBI Taxonomy" id="2883108"/>
    <lineage>
        <taxon>Bacteria</taxon>
        <taxon>Bacillati</taxon>
        <taxon>Actinomycetota</taxon>
        <taxon>Actinomycetes</taxon>
        <taxon>Kitasatosporales</taxon>
        <taxon>Streptomycetaceae</taxon>
        <taxon>Streptomyces</taxon>
    </lineage>
</organism>
<evidence type="ECO:0000256" key="1">
    <source>
        <dbReference type="SAM" id="MobiDB-lite"/>
    </source>
</evidence>
<accession>A0ABS8B570</accession>
<gene>
    <name evidence="2" type="ORF">LG632_10135</name>
</gene>
<sequence length="49" mass="5204">MQEVREVPPRLVREGRGGTRSGARPGRPMCPLPVHKGQRGGAGSLRQAG</sequence>
<feature type="compositionally biased region" description="Basic and acidic residues" evidence="1">
    <location>
        <begin position="1"/>
        <end position="17"/>
    </location>
</feature>
<proteinExistence type="predicted"/>